<dbReference type="GO" id="GO:0005507">
    <property type="term" value="F:copper ion binding"/>
    <property type="evidence" value="ECO:0007669"/>
    <property type="project" value="InterPro"/>
</dbReference>
<feature type="domain" description="Plastocyanin-like" evidence="7">
    <location>
        <begin position="77"/>
        <end position="187"/>
    </location>
</feature>
<evidence type="ECO:0000256" key="2">
    <source>
        <dbReference type="ARBA" id="ARBA00022723"/>
    </source>
</evidence>
<dbReference type="GO" id="GO:0016491">
    <property type="term" value="F:oxidoreductase activity"/>
    <property type="evidence" value="ECO:0007669"/>
    <property type="project" value="UniProtKB-KW"/>
</dbReference>
<dbReference type="OrthoDB" id="262547at2759"/>
<dbReference type="CDD" id="cd13866">
    <property type="entry name" value="CuRO_2_BOD"/>
    <property type="match status" value="1"/>
</dbReference>
<keyword evidence="9" id="KW-1185">Reference proteome</keyword>
<dbReference type="InParanoid" id="A0A4S2N5G6"/>
<reference evidence="8 9" key="1">
    <citation type="submission" date="2019-04" db="EMBL/GenBank/DDBJ databases">
        <title>Comparative genomics and transcriptomics to analyze fruiting body development in filamentous ascomycetes.</title>
        <authorList>
            <consortium name="DOE Joint Genome Institute"/>
            <person name="Lutkenhaus R."/>
            <person name="Traeger S."/>
            <person name="Breuer J."/>
            <person name="Kuo A."/>
            <person name="Lipzen A."/>
            <person name="Pangilinan J."/>
            <person name="Dilworth D."/>
            <person name="Sandor L."/>
            <person name="Poggeler S."/>
            <person name="Barry K."/>
            <person name="Grigoriev I.V."/>
            <person name="Nowrousian M."/>
        </authorList>
    </citation>
    <scope>NUCLEOTIDE SEQUENCE [LARGE SCALE GENOMIC DNA]</scope>
    <source>
        <strain evidence="8 9">CBS 389.68</strain>
    </source>
</reference>
<dbReference type="Pfam" id="PF07731">
    <property type="entry name" value="Cu-oxidase_2"/>
    <property type="match status" value="1"/>
</dbReference>
<keyword evidence="3" id="KW-0560">Oxidoreductase</keyword>
<dbReference type="EMBL" id="ML220112">
    <property type="protein sequence ID" value="TGZ84437.1"/>
    <property type="molecule type" value="Genomic_DNA"/>
</dbReference>
<keyword evidence="4" id="KW-0186">Copper</keyword>
<gene>
    <name evidence="8" type="ORF">EX30DRAFT_336970</name>
</gene>
<dbReference type="InterPro" id="IPR011706">
    <property type="entry name" value="Cu-oxidase_C"/>
</dbReference>
<keyword evidence="5" id="KW-0732">Signal</keyword>
<evidence type="ECO:0000313" key="9">
    <source>
        <dbReference type="Proteomes" id="UP000298138"/>
    </source>
</evidence>
<dbReference type="AlphaFoldDB" id="A0A4S2N5G6"/>
<proteinExistence type="inferred from homology"/>
<dbReference type="Proteomes" id="UP000298138">
    <property type="component" value="Unassembled WGS sequence"/>
</dbReference>
<evidence type="ECO:0000313" key="8">
    <source>
        <dbReference type="EMBL" id="TGZ84437.1"/>
    </source>
</evidence>
<evidence type="ECO:0000259" key="6">
    <source>
        <dbReference type="Pfam" id="PF07731"/>
    </source>
</evidence>
<feature type="signal peptide" evidence="5">
    <location>
        <begin position="1"/>
        <end position="22"/>
    </location>
</feature>
<evidence type="ECO:0000256" key="5">
    <source>
        <dbReference type="SAM" id="SignalP"/>
    </source>
</evidence>
<evidence type="ECO:0008006" key="10">
    <source>
        <dbReference type="Google" id="ProtNLM"/>
    </source>
</evidence>
<feature type="chain" id="PRO_5020229061" description="Cupredoxin" evidence="5">
    <location>
        <begin position="23"/>
        <end position="602"/>
    </location>
</feature>
<dbReference type="CDD" id="cd13889">
    <property type="entry name" value="CuRO_3_BOD"/>
    <property type="match status" value="1"/>
</dbReference>
<dbReference type="STRING" id="341454.A0A4S2N5G6"/>
<dbReference type="InterPro" id="IPR045087">
    <property type="entry name" value="Cu-oxidase_fam"/>
</dbReference>
<dbReference type="Gene3D" id="2.60.40.420">
    <property type="entry name" value="Cupredoxins - blue copper proteins"/>
    <property type="match status" value="3"/>
</dbReference>
<comment type="similarity">
    <text evidence="1">Belongs to the multicopper oxidase family.</text>
</comment>
<dbReference type="InterPro" id="IPR033138">
    <property type="entry name" value="Cu_oxidase_CS"/>
</dbReference>
<organism evidence="8 9">
    <name type="scientific">Ascodesmis nigricans</name>
    <dbReference type="NCBI Taxonomy" id="341454"/>
    <lineage>
        <taxon>Eukaryota</taxon>
        <taxon>Fungi</taxon>
        <taxon>Dikarya</taxon>
        <taxon>Ascomycota</taxon>
        <taxon>Pezizomycotina</taxon>
        <taxon>Pezizomycetes</taxon>
        <taxon>Pezizales</taxon>
        <taxon>Ascodesmidaceae</taxon>
        <taxon>Ascodesmis</taxon>
    </lineage>
</organism>
<dbReference type="SUPFAM" id="SSF49503">
    <property type="entry name" value="Cupredoxins"/>
    <property type="match status" value="3"/>
</dbReference>
<accession>A0A4S2N5G6</accession>
<dbReference type="Pfam" id="PF07732">
    <property type="entry name" value="Cu-oxidase_3"/>
    <property type="match status" value="1"/>
</dbReference>
<sequence length="602" mass="67647">MFSTYLISLTVLGAFTFPLTQAAESNYTWQSPKYKDFFKHQLPIPPLAVPKATWTNHTTGAAIDFYEIKIKPFKSKVYPSLGKTDLVGYDGISPGPTFKVTKGRETVVRFVNEYDGRPSVVHLHGSSSRAPFDGWAEDLIQPGEYKDYYYPNSQAARTLWYHDHAAHITATNAYFGQAGFYIIDDPAENARVKLPAGKYDIPLMLQSKRYLPNGQLYSPENETIALHGDVIHVNGQPWPNLNVEPRKYRFRILDGSVSRIFSLSLVIGEDCKGPKKNCKPPQKIPFKVVGSDSGLFSHPVTAEDLYIAMAERYEIVVDFAQFKGKKIMMKNARGVLKDTDYAATDLVMQFTVGKKVTDTTNNEEPPEDLCDVDYPIGKETQVRNFTMGRINGSWAINGVTYSDVNNRILAKPMPGTVEIWDLINSGSAGAHPIHVHLVDMQIISRVHSGNGTGRGVVMPYESAGLKDVIVLGPNEKVRVKAVYGPWNGGLYMFHCHNLVHEDNGMMAAFNLTKITDLGYPEATTCDEPLDPRFRAKPYMGTNLKQVKQELLPGFAQLDLYSNKDELVRRLEEYHRNRTTEASGRLTPRVRVKRRRSMGRVQI</sequence>
<evidence type="ECO:0000259" key="7">
    <source>
        <dbReference type="Pfam" id="PF07732"/>
    </source>
</evidence>
<dbReference type="InterPro" id="IPR011707">
    <property type="entry name" value="Cu-oxidase-like_N"/>
</dbReference>
<protein>
    <recommendedName>
        <fullName evidence="10">Cupredoxin</fullName>
    </recommendedName>
</protein>
<dbReference type="PROSITE" id="PS00079">
    <property type="entry name" value="MULTICOPPER_OXIDASE1"/>
    <property type="match status" value="1"/>
</dbReference>
<dbReference type="PANTHER" id="PTHR48267">
    <property type="entry name" value="CUPREDOXIN SUPERFAMILY PROTEIN"/>
    <property type="match status" value="1"/>
</dbReference>
<dbReference type="PANTHER" id="PTHR48267:SF1">
    <property type="entry name" value="BILIRUBIN OXIDASE"/>
    <property type="match status" value="1"/>
</dbReference>
<evidence type="ECO:0000256" key="4">
    <source>
        <dbReference type="ARBA" id="ARBA00023008"/>
    </source>
</evidence>
<evidence type="ECO:0000256" key="1">
    <source>
        <dbReference type="ARBA" id="ARBA00010609"/>
    </source>
</evidence>
<dbReference type="InterPro" id="IPR008972">
    <property type="entry name" value="Cupredoxin"/>
</dbReference>
<feature type="domain" description="Plastocyanin-like" evidence="6">
    <location>
        <begin position="391"/>
        <end position="510"/>
    </location>
</feature>
<dbReference type="PROSITE" id="PS00080">
    <property type="entry name" value="MULTICOPPER_OXIDASE2"/>
    <property type="match status" value="1"/>
</dbReference>
<dbReference type="InterPro" id="IPR002355">
    <property type="entry name" value="Cu_oxidase_Cu_BS"/>
</dbReference>
<keyword evidence="2" id="KW-0479">Metal-binding</keyword>
<evidence type="ECO:0000256" key="3">
    <source>
        <dbReference type="ARBA" id="ARBA00023002"/>
    </source>
</evidence>
<name>A0A4S2N5G6_9PEZI</name>